<proteinExistence type="predicted"/>
<dbReference type="SUPFAM" id="SSF53756">
    <property type="entry name" value="UDP-Glycosyltransferase/glycogen phosphorylase"/>
    <property type="match status" value="1"/>
</dbReference>
<accession>A0A9C7G6R3</accession>
<comment type="caution">
    <text evidence="3">The sequence shown here is derived from an EMBL/GenBank/DDBJ whole genome shotgun (WGS) entry which is preliminary data.</text>
</comment>
<organism evidence="3 4">
    <name type="scientific">Pseudoneobacillus rhizosphaerae</name>
    <dbReference type="NCBI Taxonomy" id="2880968"/>
    <lineage>
        <taxon>Bacteria</taxon>
        <taxon>Bacillati</taxon>
        <taxon>Bacillota</taxon>
        <taxon>Bacilli</taxon>
        <taxon>Bacillales</taxon>
        <taxon>Bacillaceae</taxon>
        <taxon>Pseudoneobacillus</taxon>
    </lineage>
</organism>
<dbReference type="PANTHER" id="PTHR45947:SF3">
    <property type="entry name" value="SULFOQUINOVOSYL TRANSFERASE SQD2"/>
    <property type="match status" value="1"/>
</dbReference>
<gene>
    <name evidence="3" type="primary">epsF_1</name>
    <name evidence="3" type="ORF">NEOCIP111885_00281</name>
</gene>
<dbReference type="Pfam" id="PF00534">
    <property type="entry name" value="Glycos_transf_1"/>
    <property type="match status" value="1"/>
</dbReference>
<sequence>MKMEKKFKILQVIGSLHIGGAENIAMNFSRYIDRSRFQCDYLVFTEDIGEYEKEAISLGSKVIHLDPPNKGYVNYYKNLKKILIDGKYDVVHSHTLLNNGLTLKVAYDSNIKKRISHSHSTNIMGKKNFLYKVYAYLMKKLIVKYSTSLIACGTEAGSYLYGEKLFKEKGILVNNGINIKDYVFNKEKRKIMRQKIGIENALVVGHVGRLTAVKNHDFLLDVFFHIHKLNRESILLLVGDGELRATIENKSKELGLEENVIVTGMRTDVPDLLQALDIIVFPSHFEGLPVTLIEAQASGVHSLVSDRVTSKVKATNLITFLPLEEKAEVWAGKLFDCLNNERRDRSQEMIAKGFDVYSTIIQLENIYEE</sequence>
<name>A0A9C7G6R3_9BACI</name>
<dbReference type="AlphaFoldDB" id="A0A9C7G6R3"/>
<dbReference type="InterPro" id="IPR028098">
    <property type="entry name" value="Glyco_trans_4-like_N"/>
</dbReference>
<feature type="domain" description="Glycosyltransferase subfamily 4-like N-terminal" evidence="2">
    <location>
        <begin position="18"/>
        <end position="179"/>
    </location>
</feature>
<dbReference type="InterPro" id="IPR001296">
    <property type="entry name" value="Glyco_trans_1"/>
</dbReference>
<keyword evidence="3" id="KW-0808">Transferase</keyword>
<feature type="domain" description="Glycosyl transferase family 1" evidence="1">
    <location>
        <begin position="189"/>
        <end position="341"/>
    </location>
</feature>
<dbReference type="EC" id="2.4.-.-" evidence="3"/>
<protein>
    <submittedName>
        <fullName evidence="3">Glycosyltransferase EpsF</fullName>
        <ecNumber evidence="3">2.4.-.-</ecNumber>
    </submittedName>
</protein>
<keyword evidence="3" id="KW-0328">Glycosyltransferase</keyword>
<keyword evidence="4" id="KW-1185">Reference proteome</keyword>
<evidence type="ECO:0000313" key="4">
    <source>
        <dbReference type="Proteomes" id="UP000789845"/>
    </source>
</evidence>
<dbReference type="GO" id="GO:0016757">
    <property type="term" value="F:glycosyltransferase activity"/>
    <property type="evidence" value="ECO:0007669"/>
    <property type="project" value="UniProtKB-KW"/>
</dbReference>
<dbReference type="InterPro" id="IPR050194">
    <property type="entry name" value="Glycosyltransferase_grp1"/>
</dbReference>
<reference evidence="3" key="1">
    <citation type="submission" date="2021-10" db="EMBL/GenBank/DDBJ databases">
        <authorList>
            <person name="Criscuolo A."/>
        </authorList>
    </citation>
    <scope>NUCLEOTIDE SEQUENCE</scope>
    <source>
        <strain evidence="3">CIP111885</strain>
    </source>
</reference>
<dbReference type="CDD" id="cd03812">
    <property type="entry name" value="GT4_CapH-like"/>
    <property type="match status" value="1"/>
</dbReference>
<dbReference type="Proteomes" id="UP000789845">
    <property type="component" value="Unassembled WGS sequence"/>
</dbReference>
<evidence type="ECO:0000259" key="1">
    <source>
        <dbReference type="Pfam" id="PF00534"/>
    </source>
</evidence>
<evidence type="ECO:0000259" key="2">
    <source>
        <dbReference type="Pfam" id="PF13439"/>
    </source>
</evidence>
<dbReference type="EMBL" id="CAKJTG010000002">
    <property type="protein sequence ID" value="CAG9606593.1"/>
    <property type="molecule type" value="Genomic_DNA"/>
</dbReference>
<evidence type="ECO:0000313" key="3">
    <source>
        <dbReference type="EMBL" id="CAG9606593.1"/>
    </source>
</evidence>
<dbReference type="Pfam" id="PF13439">
    <property type="entry name" value="Glyco_transf_4"/>
    <property type="match status" value="1"/>
</dbReference>
<dbReference type="PANTHER" id="PTHR45947">
    <property type="entry name" value="SULFOQUINOVOSYL TRANSFERASE SQD2"/>
    <property type="match status" value="1"/>
</dbReference>
<dbReference type="Gene3D" id="3.40.50.2000">
    <property type="entry name" value="Glycogen Phosphorylase B"/>
    <property type="match status" value="2"/>
</dbReference>